<comment type="caution">
    <text evidence="1">The sequence shown here is derived from an EMBL/GenBank/DDBJ whole genome shotgun (WGS) entry which is preliminary data.</text>
</comment>
<protein>
    <submittedName>
        <fullName evidence="1">Uncharacterized protein</fullName>
    </submittedName>
</protein>
<keyword evidence="2" id="KW-1185">Reference proteome</keyword>
<gene>
    <name evidence="1" type="ORF">CKAH01_05174</name>
</gene>
<dbReference type="Proteomes" id="UP001281614">
    <property type="component" value="Unassembled WGS sequence"/>
</dbReference>
<dbReference type="EMBL" id="VYYT01000157">
    <property type="protein sequence ID" value="KAK2761944.1"/>
    <property type="molecule type" value="Genomic_DNA"/>
</dbReference>
<sequence>MQSVQSWAVHSWSWSPVSSLQSQSPVPVPAALQSVHSQFLVAAPPLLTVHLIIKMHHHTPHTKCPQSRNRISDLCAVGGLLPVFWLAEPPKITPGQVSVDTGWLVLVERRLSLSSRPS</sequence>
<organism evidence="1 2">
    <name type="scientific">Colletotrichum kahawae</name>
    <name type="common">Coffee berry disease fungus</name>
    <dbReference type="NCBI Taxonomy" id="34407"/>
    <lineage>
        <taxon>Eukaryota</taxon>
        <taxon>Fungi</taxon>
        <taxon>Dikarya</taxon>
        <taxon>Ascomycota</taxon>
        <taxon>Pezizomycotina</taxon>
        <taxon>Sordariomycetes</taxon>
        <taxon>Hypocreomycetidae</taxon>
        <taxon>Glomerellales</taxon>
        <taxon>Glomerellaceae</taxon>
        <taxon>Colletotrichum</taxon>
        <taxon>Colletotrichum gloeosporioides species complex</taxon>
    </lineage>
</organism>
<evidence type="ECO:0000313" key="2">
    <source>
        <dbReference type="Proteomes" id="UP001281614"/>
    </source>
</evidence>
<reference evidence="1" key="1">
    <citation type="submission" date="2023-02" db="EMBL/GenBank/DDBJ databases">
        <title>Colletotrichum kahawae CIFC_Que2 genome sequencing and assembly.</title>
        <authorList>
            <person name="Baroncelli R."/>
        </authorList>
    </citation>
    <scope>NUCLEOTIDE SEQUENCE</scope>
    <source>
        <strain evidence="1">CIFC_Que2</strain>
    </source>
</reference>
<accession>A0AAD9YGN0</accession>
<evidence type="ECO:0000313" key="1">
    <source>
        <dbReference type="EMBL" id="KAK2761944.1"/>
    </source>
</evidence>
<name>A0AAD9YGN0_COLKA</name>
<dbReference type="AlphaFoldDB" id="A0AAD9YGN0"/>
<proteinExistence type="predicted"/>